<protein>
    <submittedName>
        <fullName evidence="2">Uncharacterized protein</fullName>
    </submittedName>
</protein>
<evidence type="ECO:0000313" key="2">
    <source>
        <dbReference type="EMBL" id="JAD43583.1"/>
    </source>
</evidence>
<keyword evidence="1" id="KW-1133">Transmembrane helix</keyword>
<dbReference type="AlphaFoldDB" id="A0A0A9A0V5"/>
<evidence type="ECO:0000256" key="1">
    <source>
        <dbReference type="SAM" id="Phobius"/>
    </source>
</evidence>
<name>A0A0A9A0V5_ARUDO</name>
<proteinExistence type="predicted"/>
<reference evidence="2" key="1">
    <citation type="submission" date="2014-09" db="EMBL/GenBank/DDBJ databases">
        <authorList>
            <person name="Magalhaes I.L.F."/>
            <person name="Oliveira U."/>
            <person name="Santos F.R."/>
            <person name="Vidigal T.H.D.A."/>
            <person name="Brescovit A.D."/>
            <person name="Santos A.J."/>
        </authorList>
    </citation>
    <scope>NUCLEOTIDE SEQUENCE</scope>
    <source>
        <tissue evidence="2">Shoot tissue taken approximately 20 cm above the soil surface</tissue>
    </source>
</reference>
<sequence>MAKIYVVQNLHAPFTGEDIGEDDSWEAWLVSDTGPKLSSNTIKLRHGFPSSDAAKLSGVNYMLMLLNAFYVCQVFLISRV</sequence>
<keyword evidence="1" id="KW-0812">Transmembrane</keyword>
<organism evidence="2">
    <name type="scientific">Arundo donax</name>
    <name type="common">Giant reed</name>
    <name type="synonym">Donax arundinaceus</name>
    <dbReference type="NCBI Taxonomy" id="35708"/>
    <lineage>
        <taxon>Eukaryota</taxon>
        <taxon>Viridiplantae</taxon>
        <taxon>Streptophyta</taxon>
        <taxon>Embryophyta</taxon>
        <taxon>Tracheophyta</taxon>
        <taxon>Spermatophyta</taxon>
        <taxon>Magnoliopsida</taxon>
        <taxon>Liliopsida</taxon>
        <taxon>Poales</taxon>
        <taxon>Poaceae</taxon>
        <taxon>PACMAD clade</taxon>
        <taxon>Arundinoideae</taxon>
        <taxon>Arundineae</taxon>
        <taxon>Arundo</taxon>
    </lineage>
</organism>
<keyword evidence="1" id="KW-0472">Membrane</keyword>
<reference evidence="2" key="2">
    <citation type="journal article" date="2015" name="Data Brief">
        <title>Shoot transcriptome of the giant reed, Arundo donax.</title>
        <authorList>
            <person name="Barrero R.A."/>
            <person name="Guerrero F.D."/>
            <person name="Moolhuijzen P."/>
            <person name="Goolsby J.A."/>
            <person name="Tidwell J."/>
            <person name="Bellgard S.E."/>
            <person name="Bellgard M.I."/>
        </authorList>
    </citation>
    <scope>NUCLEOTIDE SEQUENCE</scope>
    <source>
        <tissue evidence="2">Shoot tissue taken approximately 20 cm above the soil surface</tissue>
    </source>
</reference>
<dbReference type="EMBL" id="GBRH01254312">
    <property type="protein sequence ID" value="JAD43583.1"/>
    <property type="molecule type" value="Transcribed_RNA"/>
</dbReference>
<feature type="transmembrane region" description="Helical" evidence="1">
    <location>
        <begin position="58"/>
        <end position="77"/>
    </location>
</feature>
<accession>A0A0A9A0V5</accession>